<keyword evidence="2" id="KW-1185">Reference proteome</keyword>
<proteinExistence type="predicted"/>
<keyword evidence="1" id="KW-0675">Receptor</keyword>
<gene>
    <name evidence="1" type="primary">STP22</name>
    <name evidence="1" type="ORF">DSO57_1017806</name>
</gene>
<sequence length="337" mass="37997">MWLLDCSSVRHRFLPAQLLRGFVGQSKLYTTTTCITSPILVWLPTDFPSIPPIAMVEPTPQMEIQVSNSINADGYFCHPYLQNWTSHARPSLLEVVHIMRYTFGKTPPLLTRASNPIRNEVIVDPPLQSHQSQGAKTAAQLASSSHLFQVSKPPNLSLTSLPPTSGSLLDSDKPIGDISQLQYKLYLKLRQASDQFNLKNSKTRNQIEYDNQLLNRNANKTRFCMSQLTQIKAQCHSNIDILQRAIAELNFTNEALSALSNAGISCIQFDKNPLTKQLVNLIAEDNSFEDTYYHLGRALSSQVIDLRTYLRSVRSLAHDQFMVRALILKIKSQLFIP</sequence>
<evidence type="ECO:0000313" key="1">
    <source>
        <dbReference type="EMBL" id="KAJ9077318.1"/>
    </source>
</evidence>
<evidence type="ECO:0000313" key="2">
    <source>
        <dbReference type="Proteomes" id="UP001165960"/>
    </source>
</evidence>
<dbReference type="EMBL" id="QTSX02002205">
    <property type="protein sequence ID" value="KAJ9077318.1"/>
    <property type="molecule type" value="Genomic_DNA"/>
</dbReference>
<organism evidence="1 2">
    <name type="scientific">Entomophthora muscae</name>
    <dbReference type="NCBI Taxonomy" id="34485"/>
    <lineage>
        <taxon>Eukaryota</taxon>
        <taxon>Fungi</taxon>
        <taxon>Fungi incertae sedis</taxon>
        <taxon>Zoopagomycota</taxon>
        <taxon>Entomophthoromycotina</taxon>
        <taxon>Entomophthoromycetes</taxon>
        <taxon>Entomophthorales</taxon>
        <taxon>Entomophthoraceae</taxon>
        <taxon>Entomophthora</taxon>
    </lineage>
</organism>
<dbReference type="Proteomes" id="UP001165960">
    <property type="component" value="Unassembled WGS sequence"/>
</dbReference>
<protein>
    <submittedName>
        <fullName evidence="1">Suppressor protein stp22 of temperature-sensitive alpha-factor receptor and arginine permease</fullName>
    </submittedName>
</protein>
<reference evidence="1" key="1">
    <citation type="submission" date="2022-04" db="EMBL/GenBank/DDBJ databases">
        <title>Genome of the entomopathogenic fungus Entomophthora muscae.</title>
        <authorList>
            <person name="Elya C."/>
            <person name="Lovett B.R."/>
            <person name="Lee E."/>
            <person name="Macias A.M."/>
            <person name="Hajek A.E."/>
            <person name="De Bivort B.L."/>
            <person name="Kasson M.T."/>
            <person name="De Fine Licht H.H."/>
            <person name="Stajich J.E."/>
        </authorList>
    </citation>
    <scope>NUCLEOTIDE SEQUENCE</scope>
    <source>
        <strain evidence="1">Berkeley</strain>
    </source>
</reference>
<comment type="caution">
    <text evidence="1">The sequence shown here is derived from an EMBL/GenBank/DDBJ whole genome shotgun (WGS) entry which is preliminary data.</text>
</comment>
<name>A0ACC2TRK5_9FUNG</name>
<accession>A0ACC2TRK5</accession>